<dbReference type="AlphaFoldDB" id="A0A3L8DL62"/>
<evidence type="ECO:0000256" key="1">
    <source>
        <dbReference type="SAM" id="Phobius"/>
    </source>
</evidence>
<comment type="caution">
    <text evidence="2">The sequence shown here is derived from an EMBL/GenBank/DDBJ whole genome shotgun (WGS) entry which is preliminary data.</text>
</comment>
<gene>
    <name evidence="2" type="ORF">DMN91_005484</name>
</gene>
<accession>A0A3L8DL62</accession>
<sequence>MFGRNKPIDKSIYLFIFRVYILKFTVIMFHYMQIYGERLKRKWTNTPSCEESIARQMMLERIQPKFLTLMTRSFNQAKLRKQYYQPWENMQRECKEMATQLHELYQSITSATEFDIIALATAFYNIDGWIPIIHDFLNKRTRIMNSPNERCTWSSAVIVMSIHLLNNLRFTETRNCLAAVEYMIMLMERDNQSLDTIPNTVTELKARVADAWLTYTSQILWASSSNQETNPLNQ</sequence>
<protein>
    <submittedName>
        <fullName evidence="2">Uncharacterized protein</fullName>
    </submittedName>
</protein>
<keyword evidence="1" id="KW-1133">Transmembrane helix</keyword>
<evidence type="ECO:0000313" key="2">
    <source>
        <dbReference type="EMBL" id="RLU21111.1"/>
    </source>
</evidence>
<organism evidence="2 3">
    <name type="scientific">Ooceraea biroi</name>
    <name type="common">Clonal raider ant</name>
    <name type="synonym">Cerapachys biroi</name>
    <dbReference type="NCBI Taxonomy" id="2015173"/>
    <lineage>
        <taxon>Eukaryota</taxon>
        <taxon>Metazoa</taxon>
        <taxon>Ecdysozoa</taxon>
        <taxon>Arthropoda</taxon>
        <taxon>Hexapoda</taxon>
        <taxon>Insecta</taxon>
        <taxon>Pterygota</taxon>
        <taxon>Neoptera</taxon>
        <taxon>Endopterygota</taxon>
        <taxon>Hymenoptera</taxon>
        <taxon>Apocrita</taxon>
        <taxon>Aculeata</taxon>
        <taxon>Formicoidea</taxon>
        <taxon>Formicidae</taxon>
        <taxon>Dorylinae</taxon>
        <taxon>Ooceraea</taxon>
    </lineage>
</organism>
<evidence type="ECO:0000313" key="3">
    <source>
        <dbReference type="Proteomes" id="UP000279307"/>
    </source>
</evidence>
<dbReference type="EMBL" id="QOIP01000006">
    <property type="protein sequence ID" value="RLU21111.1"/>
    <property type="molecule type" value="Genomic_DNA"/>
</dbReference>
<reference evidence="2 3" key="1">
    <citation type="journal article" date="2018" name="Genome Res.">
        <title>The genomic architecture and molecular evolution of ant odorant receptors.</title>
        <authorList>
            <person name="McKenzie S.K."/>
            <person name="Kronauer D.J.C."/>
        </authorList>
    </citation>
    <scope>NUCLEOTIDE SEQUENCE [LARGE SCALE GENOMIC DNA]</scope>
    <source>
        <strain evidence="2">Clonal line C1</strain>
    </source>
</reference>
<proteinExistence type="predicted"/>
<name>A0A3L8DL62_OOCBI</name>
<keyword evidence="1" id="KW-0812">Transmembrane</keyword>
<feature type="transmembrane region" description="Helical" evidence="1">
    <location>
        <begin position="12"/>
        <end position="32"/>
    </location>
</feature>
<keyword evidence="1" id="KW-0472">Membrane</keyword>
<dbReference type="Proteomes" id="UP000279307">
    <property type="component" value="Chromosome 6"/>
</dbReference>